<dbReference type="AlphaFoldDB" id="A0A0D7KAI3"/>
<dbReference type="InterPro" id="IPR018873">
    <property type="entry name" value="KilA-N_DNA-bd_domain"/>
</dbReference>
<evidence type="ECO:0000259" key="1">
    <source>
        <dbReference type="Pfam" id="PF10543"/>
    </source>
</evidence>
<evidence type="ECO:0000313" key="2">
    <source>
        <dbReference type="EMBL" id="KJA11381.1"/>
    </source>
</evidence>
<organism evidence="2 3">
    <name type="scientific">Acidovorax temperans</name>
    <dbReference type="NCBI Taxonomy" id="80878"/>
    <lineage>
        <taxon>Bacteria</taxon>
        <taxon>Pseudomonadati</taxon>
        <taxon>Pseudomonadota</taxon>
        <taxon>Betaproteobacteria</taxon>
        <taxon>Burkholderiales</taxon>
        <taxon>Comamonadaceae</taxon>
        <taxon>Acidovorax</taxon>
    </lineage>
</organism>
<protein>
    <recommendedName>
        <fullName evidence="1">KilA-N DNA-binding domain-containing protein</fullName>
    </recommendedName>
</protein>
<dbReference type="Proteomes" id="UP000032566">
    <property type="component" value="Unassembled WGS sequence"/>
</dbReference>
<accession>A0A0D7KAI3</accession>
<dbReference type="Pfam" id="PF10543">
    <property type="entry name" value="ORF6N"/>
    <property type="match status" value="1"/>
</dbReference>
<name>A0A0D7KAI3_9BURK</name>
<comment type="caution">
    <text evidence="2">The sequence shown here is derived from an EMBL/GenBank/DDBJ whole genome shotgun (WGS) entry which is preliminary data.</text>
</comment>
<keyword evidence="3" id="KW-1185">Reference proteome</keyword>
<evidence type="ECO:0000313" key="3">
    <source>
        <dbReference type="Proteomes" id="UP000032566"/>
    </source>
</evidence>
<sequence>MVKINGTDVQVLEYEGQRVATLAQVDVVHGRPDGTARRNFNRNKKRLVEGEDYRKFSADEFRSRFPGVLPERTTEDVTIVFESGYLMLVKSFKDDLAWQVQRQLVNGYFRASAPQKLTAVRQTPLAAAVADSVAAIILIGDAVAKVPGVKPGIAMAATLSCIQQNTGIETATMRRVLPAANEGPQCVLNATNLGKLAGLSPVATNKRLQQLGLQVKNARGEWELTEAGSAWAEALPYSAHTGHSGYQVLWNPAVASKLREAA</sequence>
<feature type="domain" description="KilA-N DNA-binding" evidence="1">
    <location>
        <begin position="10"/>
        <end position="91"/>
    </location>
</feature>
<dbReference type="EMBL" id="JXYQ01000017">
    <property type="protein sequence ID" value="KJA11381.1"/>
    <property type="molecule type" value="Genomic_DNA"/>
</dbReference>
<dbReference type="PATRIC" id="fig|80878.5.peg.555"/>
<dbReference type="STRING" id="80878.RP29_06205"/>
<gene>
    <name evidence="2" type="ORF">RP29_06205</name>
</gene>
<proteinExistence type="predicted"/>
<reference evidence="2 3" key="1">
    <citation type="submission" date="2014-12" db="EMBL/GenBank/DDBJ databases">
        <title>Isolation of bacteria from lake water.</title>
        <authorList>
            <person name="Sheng K.-Y."/>
            <person name="Chin P.-S."/>
            <person name="Chan K.-G."/>
            <person name="Tan G.S."/>
        </authorList>
    </citation>
    <scope>NUCLEOTIDE SEQUENCE [LARGE SCALE GENOMIC DNA]</scope>
    <source>
        <strain evidence="2 3">KY4</strain>
    </source>
</reference>